<feature type="transmembrane region" description="Helical" evidence="1">
    <location>
        <begin position="248"/>
        <end position="268"/>
    </location>
</feature>
<protein>
    <submittedName>
        <fullName evidence="2">Spermidine putrescine ABC transporter ATP-binding</fullName>
    </submittedName>
</protein>
<proteinExistence type="predicted"/>
<feature type="transmembrane region" description="Helical" evidence="1">
    <location>
        <begin position="93"/>
        <end position="113"/>
    </location>
</feature>
<dbReference type="AlphaFoldDB" id="A0A2P6VHE9"/>
<keyword evidence="2" id="KW-0547">Nucleotide-binding</keyword>
<name>A0A2P6VHE9_9CHLO</name>
<keyword evidence="1" id="KW-0472">Membrane</keyword>
<comment type="caution">
    <text evidence="2">The sequence shown here is derived from an EMBL/GenBank/DDBJ whole genome shotgun (WGS) entry which is preliminary data.</text>
</comment>
<gene>
    <name evidence="2" type="ORF">C2E20_3271</name>
</gene>
<keyword evidence="1" id="KW-1133">Transmembrane helix</keyword>
<accession>A0A2P6VHE9</accession>
<keyword evidence="3" id="KW-1185">Reference proteome</keyword>
<dbReference type="OrthoDB" id="10266620at2759"/>
<dbReference type="EMBL" id="LHPF02000007">
    <property type="protein sequence ID" value="PSC73514.1"/>
    <property type="molecule type" value="Genomic_DNA"/>
</dbReference>
<feature type="transmembrane region" description="Helical" evidence="1">
    <location>
        <begin position="189"/>
        <end position="210"/>
    </location>
</feature>
<dbReference type="GO" id="GO:0005524">
    <property type="term" value="F:ATP binding"/>
    <property type="evidence" value="ECO:0007669"/>
    <property type="project" value="UniProtKB-KW"/>
</dbReference>
<organism evidence="2 3">
    <name type="scientific">Micractinium conductrix</name>
    <dbReference type="NCBI Taxonomy" id="554055"/>
    <lineage>
        <taxon>Eukaryota</taxon>
        <taxon>Viridiplantae</taxon>
        <taxon>Chlorophyta</taxon>
        <taxon>core chlorophytes</taxon>
        <taxon>Trebouxiophyceae</taxon>
        <taxon>Chlorellales</taxon>
        <taxon>Chlorellaceae</taxon>
        <taxon>Chlorella clade</taxon>
        <taxon>Micractinium</taxon>
    </lineage>
</organism>
<reference evidence="2 3" key="1">
    <citation type="journal article" date="2018" name="Plant J.">
        <title>Genome sequences of Chlorella sorokiniana UTEX 1602 and Micractinium conductrix SAG 241.80: implications to maltose excretion by a green alga.</title>
        <authorList>
            <person name="Arriola M.B."/>
            <person name="Velmurugan N."/>
            <person name="Zhang Y."/>
            <person name="Plunkett M.H."/>
            <person name="Hondzo H."/>
            <person name="Barney B.M."/>
        </authorList>
    </citation>
    <scope>NUCLEOTIDE SEQUENCE [LARGE SCALE GENOMIC DNA]</scope>
    <source>
        <strain evidence="2 3">SAG 241.80</strain>
    </source>
</reference>
<evidence type="ECO:0000256" key="1">
    <source>
        <dbReference type="SAM" id="Phobius"/>
    </source>
</evidence>
<sequence length="278" mass="29204">MLLPGVLAVSHLAAPDKAASVVWGFHGFSLSPPLAMPMAGAWWGAVAIVSALGLSNPLKYSPVFLMQVLYKVLFLGHLVATGQLTSAPAAPTAVFFSYLLPLFTCSPWSYLLGGSPLTSCQPSDRANCPPRSIAAQEPAMAVTIESRMRFLFTLNLVVVGTLAAKHLAAPASAASSFWGAPTGASLSPPLALPLVGSFYGAVALASLLGLRSPLKFSPVFLMQVMYKLLFLGRLAATGQLVSVLTPEWAPFTAYLLPLLACSPWSYLLGGGRARDKAE</sequence>
<dbReference type="Proteomes" id="UP000239649">
    <property type="component" value="Unassembled WGS sequence"/>
</dbReference>
<feature type="transmembrane region" description="Helical" evidence="1">
    <location>
        <begin position="34"/>
        <end position="56"/>
    </location>
</feature>
<feature type="transmembrane region" description="Helical" evidence="1">
    <location>
        <begin position="68"/>
        <end position="87"/>
    </location>
</feature>
<feature type="transmembrane region" description="Helical" evidence="1">
    <location>
        <begin position="150"/>
        <end position="169"/>
    </location>
</feature>
<feature type="transmembrane region" description="Helical" evidence="1">
    <location>
        <begin position="217"/>
        <end position="236"/>
    </location>
</feature>
<evidence type="ECO:0000313" key="3">
    <source>
        <dbReference type="Proteomes" id="UP000239649"/>
    </source>
</evidence>
<keyword evidence="2" id="KW-0067">ATP-binding</keyword>
<evidence type="ECO:0000313" key="2">
    <source>
        <dbReference type="EMBL" id="PSC73514.1"/>
    </source>
</evidence>
<keyword evidence="1" id="KW-0812">Transmembrane</keyword>